<dbReference type="AlphaFoldDB" id="A0A5C3PJN2"/>
<dbReference type="EMBL" id="ML211067">
    <property type="protein sequence ID" value="TFK89736.1"/>
    <property type="molecule type" value="Genomic_DNA"/>
</dbReference>
<evidence type="ECO:0000313" key="2">
    <source>
        <dbReference type="EMBL" id="TFK89736.1"/>
    </source>
</evidence>
<name>A0A5C3PJN2_9APHY</name>
<dbReference type="STRING" id="1314778.A0A5C3PJN2"/>
<keyword evidence="3" id="KW-1185">Reference proteome</keyword>
<feature type="compositionally biased region" description="Pro residues" evidence="1">
    <location>
        <begin position="240"/>
        <end position="250"/>
    </location>
</feature>
<dbReference type="InParanoid" id="A0A5C3PJN2"/>
<feature type="region of interest" description="Disordered" evidence="1">
    <location>
        <begin position="213"/>
        <end position="282"/>
    </location>
</feature>
<reference evidence="2 3" key="1">
    <citation type="journal article" date="2019" name="Nat. Ecol. Evol.">
        <title>Megaphylogeny resolves global patterns of mushroom evolution.</title>
        <authorList>
            <person name="Varga T."/>
            <person name="Krizsan K."/>
            <person name="Foldi C."/>
            <person name="Dima B."/>
            <person name="Sanchez-Garcia M."/>
            <person name="Sanchez-Ramirez S."/>
            <person name="Szollosi G.J."/>
            <person name="Szarkandi J.G."/>
            <person name="Papp V."/>
            <person name="Albert L."/>
            <person name="Andreopoulos W."/>
            <person name="Angelini C."/>
            <person name="Antonin V."/>
            <person name="Barry K.W."/>
            <person name="Bougher N.L."/>
            <person name="Buchanan P."/>
            <person name="Buyck B."/>
            <person name="Bense V."/>
            <person name="Catcheside P."/>
            <person name="Chovatia M."/>
            <person name="Cooper J."/>
            <person name="Damon W."/>
            <person name="Desjardin D."/>
            <person name="Finy P."/>
            <person name="Geml J."/>
            <person name="Haridas S."/>
            <person name="Hughes K."/>
            <person name="Justo A."/>
            <person name="Karasinski D."/>
            <person name="Kautmanova I."/>
            <person name="Kiss B."/>
            <person name="Kocsube S."/>
            <person name="Kotiranta H."/>
            <person name="LaButti K.M."/>
            <person name="Lechner B.E."/>
            <person name="Liimatainen K."/>
            <person name="Lipzen A."/>
            <person name="Lukacs Z."/>
            <person name="Mihaltcheva S."/>
            <person name="Morgado L.N."/>
            <person name="Niskanen T."/>
            <person name="Noordeloos M.E."/>
            <person name="Ohm R.A."/>
            <person name="Ortiz-Santana B."/>
            <person name="Ovrebo C."/>
            <person name="Racz N."/>
            <person name="Riley R."/>
            <person name="Savchenko A."/>
            <person name="Shiryaev A."/>
            <person name="Soop K."/>
            <person name="Spirin V."/>
            <person name="Szebenyi C."/>
            <person name="Tomsovsky M."/>
            <person name="Tulloss R.E."/>
            <person name="Uehling J."/>
            <person name="Grigoriev I.V."/>
            <person name="Vagvolgyi C."/>
            <person name="Papp T."/>
            <person name="Martin F.M."/>
            <person name="Miettinen O."/>
            <person name="Hibbett D.S."/>
            <person name="Nagy L.G."/>
        </authorList>
    </citation>
    <scope>NUCLEOTIDE SEQUENCE [LARGE SCALE GENOMIC DNA]</scope>
    <source>
        <strain evidence="2 3">HHB13444</strain>
    </source>
</reference>
<dbReference type="Proteomes" id="UP000308197">
    <property type="component" value="Unassembled WGS sequence"/>
</dbReference>
<feature type="compositionally biased region" description="Low complexity" evidence="1">
    <location>
        <begin position="251"/>
        <end position="269"/>
    </location>
</feature>
<proteinExistence type="predicted"/>
<evidence type="ECO:0008006" key="4">
    <source>
        <dbReference type="Google" id="ProtNLM"/>
    </source>
</evidence>
<sequence length="458" mass="50388">MSRQHDTLLKQLCSDGDELNVDTFEKAKSVLNTAKLKTGSGSGYELGEGAIGLPAICAYIAAEQLGDINITEKVAQNASCLKPRLFRTTLHTVRSALAAVEAATSPKKAPIRLSYRSLVDEYRLGRPGIVTEWMVKAENTFMRNLEMRRKFGRVYDAVTIAIFCWTLRVMQKRFDIDTLREEHSVSKDQFEEITDALHEVCKGVEKSIKDDMASLKAGVRPSRAPTVSPAKPRTTKEATIPPPLPPPAPTPSRSLLRSPSKSSLRAPSADLSPTKTPSHKRKVAFDGPIDEEDEEFDALATPSKRQKFSSPIKSLTATPRSSSRIAAVQAARVAEDESSPFGAAGPSTPRRPRAMPSEPSSAHSNRSVRSSRSHAGSAPSTPSRRMTLPTVREEPEVPRRRCRPVFADQQQWLKGDARLERELQPWMERWRDLVKKANGDMWKAAGMAANAGAVRVGS</sequence>
<accession>A0A5C3PJN2</accession>
<feature type="compositionally biased region" description="Low complexity" evidence="1">
    <location>
        <begin position="360"/>
        <end position="375"/>
    </location>
</feature>
<evidence type="ECO:0000313" key="3">
    <source>
        <dbReference type="Proteomes" id="UP000308197"/>
    </source>
</evidence>
<evidence type="ECO:0000256" key="1">
    <source>
        <dbReference type="SAM" id="MobiDB-lite"/>
    </source>
</evidence>
<feature type="region of interest" description="Disordered" evidence="1">
    <location>
        <begin position="297"/>
        <end position="401"/>
    </location>
</feature>
<organism evidence="2 3">
    <name type="scientific">Polyporus arcularius HHB13444</name>
    <dbReference type="NCBI Taxonomy" id="1314778"/>
    <lineage>
        <taxon>Eukaryota</taxon>
        <taxon>Fungi</taxon>
        <taxon>Dikarya</taxon>
        <taxon>Basidiomycota</taxon>
        <taxon>Agaricomycotina</taxon>
        <taxon>Agaricomycetes</taxon>
        <taxon>Polyporales</taxon>
        <taxon>Polyporaceae</taxon>
        <taxon>Polyporus</taxon>
    </lineage>
</organism>
<gene>
    <name evidence="2" type="ORF">K466DRAFT_584369</name>
</gene>
<feature type="compositionally biased region" description="Polar residues" evidence="1">
    <location>
        <begin position="308"/>
        <end position="324"/>
    </location>
</feature>
<protein>
    <recommendedName>
        <fullName evidence="4">Origin recognition complex subunit 6</fullName>
    </recommendedName>
</protein>